<feature type="signal peptide" evidence="2">
    <location>
        <begin position="1"/>
        <end position="19"/>
    </location>
</feature>
<keyword evidence="2" id="KW-0732">Signal</keyword>
<sequence>MKVTRSVLVAALALSQVDAFAPLLAKTQTNNLSRVGRALPQPATTTSSCRTKPLCMSLSPETQTQKETTSPQNQDFQNDGPFSWMQPFLNTMGFVEGSTLKGAVPMKTDDVKRVGDAEATARRQEAADNLQNIGQEERDRRDQIGNIMIAVSAVYVVWASLIADDGGFTGHALRALLAVPLFFATGFKLSAREGL</sequence>
<evidence type="ECO:0000256" key="1">
    <source>
        <dbReference type="SAM" id="MobiDB-lite"/>
    </source>
</evidence>
<dbReference type="AlphaFoldDB" id="A0A7S3L3K2"/>
<organism evidence="3">
    <name type="scientific">Amphora coffeiformis</name>
    <dbReference type="NCBI Taxonomy" id="265554"/>
    <lineage>
        <taxon>Eukaryota</taxon>
        <taxon>Sar</taxon>
        <taxon>Stramenopiles</taxon>
        <taxon>Ochrophyta</taxon>
        <taxon>Bacillariophyta</taxon>
        <taxon>Bacillariophyceae</taxon>
        <taxon>Bacillariophycidae</taxon>
        <taxon>Thalassiophysales</taxon>
        <taxon>Catenulaceae</taxon>
        <taxon>Amphora</taxon>
    </lineage>
</organism>
<proteinExistence type="predicted"/>
<protein>
    <submittedName>
        <fullName evidence="3">Uncharacterized protein</fullName>
    </submittedName>
</protein>
<gene>
    <name evidence="3" type="ORF">ACOF00016_LOCUS5788</name>
</gene>
<feature type="compositionally biased region" description="Polar residues" evidence="1">
    <location>
        <begin position="59"/>
        <end position="77"/>
    </location>
</feature>
<reference evidence="3" key="1">
    <citation type="submission" date="2021-01" db="EMBL/GenBank/DDBJ databases">
        <authorList>
            <person name="Corre E."/>
            <person name="Pelletier E."/>
            <person name="Niang G."/>
            <person name="Scheremetjew M."/>
            <person name="Finn R."/>
            <person name="Kale V."/>
            <person name="Holt S."/>
            <person name="Cochrane G."/>
            <person name="Meng A."/>
            <person name="Brown T."/>
            <person name="Cohen L."/>
        </authorList>
    </citation>
    <scope>NUCLEOTIDE SEQUENCE</scope>
    <source>
        <strain evidence="3">CCMP127</strain>
    </source>
</reference>
<evidence type="ECO:0000256" key="2">
    <source>
        <dbReference type="SAM" id="SignalP"/>
    </source>
</evidence>
<feature type="region of interest" description="Disordered" evidence="1">
    <location>
        <begin position="39"/>
        <end position="78"/>
    </location>
</feature>
<evidence type="ECO:0000313" key="3">
    <source>
        <dbReference type="EMBL" id="CAE0408010.1"/>
    </source>
</evidence>
<dbReference type="EMBL" id="HBIM01006801">
    <property type="protein sequence ID" value="CAE0408010.1"/>
    <property type="molecule type" value="Transcribed_RNA"/>
</dbReference>
<accession>A0A7S3L3K2</accession>
<feature type="chain" id="PRO_5031554804" evidence="2">
    <location>
        <begin position="20"/>
        <end position="195"/>
    </location>
</feature>
<name>A0A7S3L3K2_9STRA</name>